<dbReference type="EMBL" id="WELI01000013">
    <property type="protein sequence ID" value="KAB7726842.1"/>
    <property type="molecule type" value="Genomic_DNA"/>
</dbReference>
<proteinExistence type="predicted"/>
<feature type="signal peptide" evidence="1">
    <location>
        <begin position="1"/>
        <end position="26"/>
    </location>
</feature>
<protein>
    <recommendedName>
        <fullName evidence="2">Ig-like domain-containing protein</fullName>
    </recommendedName>
</protein>
<keyword evidence="1" id="KW-0732">Signal</keyword>
<reference evidence="3 4" key="1">
    <citation type="submission" date="2019-10" db="EMBL/GenBank/DDBJ databases">
        <title>Rudanella paleaurantiibacter sp. nov., isolated from sludge.</title>
        <authorList>
            <person name="Xu S.Q."/>
        </authorList>
    </citation>
    <scope>NUCLEOTIDE SEQUENCE [LARGE SCALE GENOMIC DNA]</scope>
    <source>
        <strain evidence="3 4">HX-22-17</strain>
    </source>
</reference>
<dbReference type="GO" id="GO:0016020">
    <property type="term" value="C:membrane"/>
    <property type="evidence" value="ECO:0007669"/>
    <property type="project" value="InterPro"/>
</dbReference>
<dbReference type="SUPFAM" id="SSF49373">
    <property type="entry name" value="Invasin/intimin cell-adhesion fragments"/>
    <property type="match status" value="1"/>
</dbReference>
<name>A0A7J5TT58_9BACT</name>
<gene>
    <name evidence="3" type="ORF">F5984_23290</name>
</gene>
<dbReference type="SMART" id="SM00736">
    <property type="entry name" value="CADG"/>
    <property type="match status" value="2"/>
</dbReference>
<dbReference type="CDD" id="cd00096">
    <property type="entry name" value="Ig"/>
    <property type="match status" value="1"/>
</dbReference>
<evidence type="ECO:0000313" key="3">
    <source>
        <dbReference type="EMBL" id="KAB7726842.1"/>
    </source>
</evidence>
<keyword evidence="4" id="KW-1185">Reference proteome</keyword>
<dbReference type="InterPro" id="IPR006644">
    <property type="entry name" value="Cadg"/>
</dbReference>
<dbReference type="SMART" id="SM00089">
    <property type="entry name" value="PKD"/>
    <property type="match status" value="6"/>
</dbReference>
<dbReference type="InterPro" id="IPR013783">
    <property type="entry name" value="Ig-like_fold"/>
</dbReference>
<dbReference type="Pfam" id="PF02368">
    <property type="entry name" value="Big_2"/>
    <property type="match status" value="1"/>
</dbReference>
<dbReference type="GO" id="GO:0005509">
    <property type="term" value="F:calcium ion binding"/>
    <property type="evidence" value="ECO:0007669"/>
    <property type="project" value="InterPro"/>
</dbReference>
<dbReference type="SUPFAM" id="SSF49313">
    <property type="entry name" value="Cadherin-like"/>
    <property type="match status" value="2"/>
</dbReference>
<dbReference type="SUPFAM" id="SSF49299">
    <property type="entry name" value="PKD domain"/>
    <property type="match status" value="1"/>
</dbReference>
<dbReference type="PROSITE" id="PS50835">
    <property type="entry name" value="IG_LIKE"/>
    <property type="match status" value="1"/>
</dbReference>
<comment type="caution">
    <text evidence="3">The sequence shown here is derived from an EMBL/GenBank/DDBJ whole genome shotgun (WGS) entry which is preliminary data.</text>
</comment>
<dbReference type="InterPro" id="IPR015919">
    <property type="entry name" value="Cadherin-like_sf"/>
</dbReference>
<dbReference type="Gene3D" id="2.60.40.10">
    <property type="entry name" value="Immunoglobulins"/>
    <property type="match status" value="4"/>
</dbReference>
<evidence type="ECO:0000259" key="2">
    <source>
        <dbReference type="PROSITE" id="PS50835"/>
    </source>
</evidence>
<evidence type="ECO:0000313" key="4">
    <source>
        <dbReference type="Proteomes" id="UP000488299"/>
    </source>
</evidence>
<dbReference type="InterPro" id="IPR036179">
    <property type="entry name" value="Ig-like_dom_sf"/>
</dbReference>
<feature type="domain" description="Ig-like" evidence="2">
    <location>
        <begin position="647"/>
        <end position="732"/>
    </location>
</feature>
<dbReference type="InterPro" id="IPR035986">
    <property type="entry name" value="PKD_dom_sf"/>
</dbReference>
<feature type="chain" id="PRO_5029731810" description="Ig-like domain-containing protein" evidence="1">
    <location>
        <begin position="27"/>
        <end position="1838"/>
    </location>
</feature>
<organism evidence="3 4">
    <name type="scientific">Rudanella paleaurantiibacter</name>
    <dbReference type="NCBI Taxonomy" id="2614655"/>
    <lineage>
        <taxon>Bacteria</taxon>
        <taxon>Pseudomonadati</taxon>
        <taxon>Bacteroidota</taxon>
        <taxon>Cytophagia</taxon>
        <taxon>Cytophagales</taxon>
        <taxon>Cytophagaceae</taxon>
        <taxon>Rudanella</taxon>
    </lineage>
</organism>
<dbReference type="Pfam" id="PF05345">
    <property type="entry name" value="He_PIG"/>
    <property type="match status" value="2"/>
</dbReference>
<dbReference type="Gene3D" id="2.60.40.1080">
    <property type="match status" value="1"/>
</dbReference>
<dbReference type="InterPro" id="IPR008964">
    <property type="entry name" value="Invasin/intimin_cell_adhesion"/>
</dbReference>
<sequence>MKPNRLLITFCLSLFFLIGIHSTAQASHAMGVDLTYESIGANQYRVRLKFFRDCNGVTPGSTVSVNIRSASRGTSQNITLTQVGAAVDITPTCPGQLSRCQDASSAFPFGTQQYIYEGTVTLGTPAPDYILSFSLCCRNAVVNTLVNPGAQNIYVETLLNNQATSTNSSPQFNNVPVPLSCSNQPFNYNHGAVDPDGDELVFSLVSALQGQGTLVNYATGFSGTQPLTTTGPVTINPSTGSLSFTPNGTQVAVICIKVEEYRVIGGIRTKIGEVVRDMQFSVLDCNNTIPIVSGINGTANSGGTTGAYSTTIGSGSNACFNVAAFDIESTSLTLSWNNGIPGASFTTNSSGRVGTFCWTPTAADVGTNIFTVTVEDGNCPVKGVNTYGYSVTVLDVPQVGINGSTSICAGGGTTSLTASAAGTWVSSNTAVATVNNAGVVTGVTAGTANFTFTSTSSGQSATTPPITVVASPTATINSSTEPGCFGGNAQFQVTGTSGAILSYTVTGLTGTQTLTLTGSNQVINVASVTTSATLQLLSVSVAGCSIPLSASATVAAPPQLSLTRTSATGSDAQTVCVNAPISAISYAATSGQSVTVPGLPAGVNGVLAGSTVTISGAPTQAGTFNYTVVLSSSCGSTSATGTLTVNPSGSITEQPLSNTALCAGESISTRVLVSGSGPYTYQWYRGSTLLANQNTATLTLTNVQASDAGSYSAVVTGTCTSLTSTAFSLAVSATPTATLSASQTVICAGTSLTLSAGGGSAYTFTGPGLSQSGSNASAVVNQPGTYTVLVTNASGCTAIATTTVQASNSAPTASLAASGTVSCAVPTITLTASPAGATYQFSPGAVQVGGTTGNTARVTAGGVYSVTVTDANGCTNMASVTVAENKTPPNVAISGNVRPLICAGPSLLITASGGGTYQWSTGASTASLNVTAAGVYSVTCTDVRNGCTAVASTTVTADFTPPTVSLSASGTVNCANPTVTLTATPAETSIFRFSTGATLVNNNSATVTTGGVYSVTATGVPNGCTATASTTVSEDKTPPTLSLAASGSVTCANPTVTLTASPAGQGTYRFAGPGLNQTGAGNTATVSAGGLYSVTVTAANGCTATTTTTVESATNAVNATLVASGSLSCANPAVTLTAAPAGASYAFSGPGLNQSGANNTATVSTAGTYSVVVTAAGGCSAVATVTVTGSTSAPLVTINAAPAATVSQGQSVTLTANGATTFLWNTGATTAAIQPPTSVIGTTSYSVTGTAPNGCSANAQITLTVLNPTVFCGADPATLGTPLTLLEPAYNCNTGQIQFRISGGNGAPVTYAAVGITAPTTSCSAMVDTQLAQDIRNQRPNVEPFTITATQNGITVTLRWDARATCAGGGGNTPPTVANPVGPQSATVGVGYSLNVGTVFTDSQTPASLVLSAAGLPAGLALIGSTLTGTPSTSGLSTVTLTATDPGGLTSSTSFQLTVSNPASQTTTPPPSGSALAATLVSYNCSAGAITFGFTGGNGAPVEYLAIGVTGWTTNPSHLIEAGLRLDPKPITIRVRQNGVEGTPFLFDFGAFCAGNPPAPPSNTPPTVANAVGPQSATVGVGFSLNVGSVFTDAQTPGSIVLSASGLPAGLSLNGSTISGTPSASGVSTVILTATDGGSLSNSTSFVLTVSPAGSSTSTPPVSGPLAATVLSYNCQTGAITFGSTGGNGATVEYFAIGITGWTTNSNGTIEAGLRADPKPVTIRVRQNGVEGAPFVFDFGAFCSRPARVATEALTELEVMVLGNPTGENWVDVEVGNPAGEALQLRVISAQGRLLSSQTAAPTRGPLRQRVQLGTGAGTYLLQVATPTRQKTVKVLRQ</sequence>
<dbReference type="InterPro" id="IPR007110">
    <property type="entry name" value="Ig-like_dom"/>
</dbReference>
<dbReference type="Proteomes" id="UP000488299">
    <property type="component" value="Unassembled WGS sequence"/>
</dbReference>
<dbReference type="RefSeq" id="WP_152126628.1">
    <property type="nucleotide sequence ID" value="NZ_WELI01000013.1"/>
</dbReference>
<dbReference type="InterPro" id="IPR022409">
    <property type="entry name" value="PKD/Chitinase_dom"/>
</dbReference>
<dbReference type="InterPro" id="IPR003343">
    <property type="entry name" value="Big_2"/>
</dbReference>
<accession>A0A7J5TT58</accession>
<dbReference type="SUPFAM" id="SSF48726">
    <property type="entry name" value="Immunoglobulin"/>
    <property type="match status" value="1"/>
</dbReference>
<evidence type="ECO:0000256" key="1">
    <source>
        <dbReference type="SAM" id="SignalP"/>
    </source>
</evidence>